<accession>A0A645AGL7</accession>
<protein>
    <submittedName>
        <fullName evidence="2">Uncharacterized protein</fullName>
    </submittedName>
</protein>
<feature type="transmembrane region" description="Helical" evidence="1">
    <location>
        <begin position="24"/>
        <end position="41"/>
    </location>
</feature>
<name>A0A645AGL7_9ZZZZ</name>
<organism evidence="2">
    <name type="scientific">bioreactor metagenome</name>
    <dbReference type="NCBI Taxonomy" id="1076179"/>
    <lineage>
        <taxon>unclassified sequences</taxon>
        <taxon>metagenomes</taxon>
        <taxon>ecological metagenomes</taxon>
    </lineage>
</organism>
<gene>
    <name evidence="2" type="ORF">SDC9_99088</name>
</gene>
<reference evidence="2" key="1">
    <citation type="submission" date="2019-08" db="EMBL/GenBank/DDBJ databases">
        <authorList>
            <person name="Kucharzyk K."/>
            <person name="Murdoch R.W."/>
            <person name="Higgins S."/>
            <person name="Loffler F."/>
        </authorList>
    </citation>
    <scope>NUCLEOTIDE SEQUENCE</scope>
</reference>
<keyword evidence="1" id="KW-0812">Transmembrane</keyword>
<proteinExistence type="predicted"/>
<dbReference type="AlphaFoldDB" id="A0A645AGL7"/>
<keyword evidence="1" id="KW-1133">Transmembrane helix</keyword>
<dbReference type="EMBL" id="VSSQ01013814">
    <property type="protein sequence ID" value="MPM52329.1"/>
    <property type="molecule type" value="Genomic_DNA"/>
</dbReference>
<keyword evidence="1" id="KW-0472">Membrane</keyword>
<evidence type="ECO:0000256" key="1">
    <source>
        <dbReference type="SAM" id="Phobius"/>
    </source>
</evidence>
<evidence type="ECO:0000313" key="2">
    <source>
        <dbReference type="EMBL" id="MPM52329.1"/>
    </source>
</evidence>
<sequence length="64" mass="7175">MCIIIIVGQGYSCITPNGVDWKNLIASYIGIPLFLSLYIGYKVKHKTKVVPLDKVNLVYSKTDE</sequence>
<comment type="caution">
    <text evidence="2">The sequence shown here is derived from an EMBL/GenBank/DDBJ whole genome shotgun (WGS) entry which is preliminary data.</text>
</comment>